<dbReference type="Pfam" id="PF01569">
    <property type="entry name" value="PAP2"/>
    <property type="match status" value="1"/>
</dbReference>
<evidence type="ECO:0000256" key="4">
    <source>
        <dbReference type="ARBA" id="ARBA00022824"/>
    </source>
</evidence>
<dbReference type="AlphaFoldDB" id="A0A8S1PXI9"/>
<dbReference type="GO" id="GO:0042392">
    <property type="term" value="F:sphingosine-1-phosphate phosphatase activity"/>
    <property type="evidence" value="ECO:0007669"/>
    <property type="project" value="TreeGrafter"/>
</dbReference>
<protein>
    <recommendedName>
        <fullName evidence="9">Phosphatidic acid phosphatase type 2/haloperoxidase domain-containing protein</fullName>
    </recommendedName>
</protein>
<feature type="transmembrane region" description="Helical" evidence="7">
    <location>
        <begin position="267"/>
        <end position="287"/>
    </location>
</feature>
<reference evidence="10" key="1">
    <citation type="submission" date="2021-01" db="EMBL/GenBank/DDBJ databases">
        <authorList>
            <consortium name="Genoscope - CEA"/>
            <person name="William W."/>
        </authorList>
    </citation>
    <scope>NUCLEOTIDE SEQUENCE</scope>
</reference>
<feature type="signal peptide" evidence="8">
    <location>
        <begin position="1"/>
        <end position="22"/>
    </location>
</feature>
<keyword evidence="4" id="KW-0256">Endoplasmic reticulum</keyword>
<accession>A0A8S1PXI9</accession>
<keyword evidence="3" id="KW-0378">Hydrolase</keyword>
<feature type="transmembrane region" description="Helical" evidence="7">
    <location>
        <begin position="52"/>
        <end position="74"/>
    </location>
</feature>
<dbReference type="InterPro" id="IPR000326">
    <property type="entry name" value="PAP2/HPO"/>
</dbReference>
<feature type="transmembrane region" description="Helical" evidence="7">
    <location>
        <begin position="198"/>
        <end position="216"/>
    </location>
</feature>
<evidence type="ECO:0000259" key="9">
    <source>
        <dbReference type="Pfam" id="PF01569"/>
    </source>
</evidence>
<evidence type="ECO:0000256" key="1">
    <source>
        <dbReference type="ARBA" id="ARBA00004477"/>
    </source>
</evidence>
<keyword evidence="11" id="KW-1185">Reference proteome</keyword>
<feature type="transmembrane region" description="Helical" evidence="7">
    <location>
        <begin position="365"/>
        <end position="385"/>
    </location>
</feature>
<keyword evidence="2 7" id="KW-0812">Transmembrane</keyword>
<dbReference type="Proteomes" id="UP000688137">
    <property type="component" value="Unassembled WGS sequence"/>
</dbReference>
<keyword evidence="8" id="KW-0732">Signal</keyword>
<dbReference type="GO" id="GO:0005789">
    <property type="term" value="C:endoplasmic reticulum membrane"/>
    <property type="evidence" value="ECO:0007669"/>
    <property type="project" value="UniProtKB-SubCell"/>
</dbReference>
<evidence type="ECO:0000256" key="7">
    <source>
        <dbReference type="SAM" id="Phobius"/>
    </source>
</evidence>
<sequence length="449" mass="53195">MQKLILSTFLLCILIFLDYTYGQMTFDLSDSITEYMQQQFDYGDENGLVESFLLIFYVLGGRQFMGLLFIILWLKSGWKEQILKLITIYSITAFLGHFIKLILVQPRPFYEESDVRLDFCQKGYGDPSDNALKSIVFYVIVSETLLFKKYKVQPNDLGVLSSINQDRKLQYQYKQLSNNDLYTQLYPNSMFSYNQYKFMLASFLFITGISNSYFGLNYLSQVIMGWIIGGYILYIYYYCEFEKLIERLFQYAIYNQQDQINNKLRHLGKLALCLTFPLLISILLYIIRTNDTELIEQQQEWGQVFKGHSKCEKQFYRFNMSFEKQEMVGTCIIFLPFYLYLCCYFTPGQYKPEQYNHQTFTLKGFVRVLILFGLLISQIAIHILIRQVVMNNDMNINITYLIIGQLFLELYFSIFLITLLPLLYKLCKADIDGDFLRKINQIEMQEMEL</sequence>
<evidence type="ECO:0000256" key="8">
    <source>
        <dbReference type="SAM" id="SignalP"/>
    </source>
</evidence>
<feature type="transmembrane region" description="Helical" evidence="7">
    <location>
        <begin position="397"/>
        <end position="424"/>
    </location>
</feature>
<comment type="subcellular location">
    <subcellularLocation>
        <location evidence="1">Endoplasmic reticulum membrane</location>
        <topology evidence="1">Multi-pass membrane protein</topology>
    </subcellularLocation>
</comment>
<evidence type="ECO:0000313" key="11">
    <source>
        <dbReference type="Proteomes" id="UP000688137"/>
    </source>
</evidence>
<organism evidence="10 11">
    <name type="scientific">Paramecium primaurelia</name>
    <dbReference type="NCBI Taxonomy" id="5886"/>
    <lineage>
        <taxon>Eukaryota</taxon>
        <taxon>Sar</taxon>
        <taxon>Alveolata</taxon>
        <taxon>Ciliophora</taxon>
        <taxon>Intramacronucleata</taxon>
        <taxon>Oligohymenophorea</taxon>
        <taxon>Peniculida</taxon>
        <taxon>Parameciidae</taxon>
        <taxon>Paramecium</taxon>
    </lineage>
</organism>
<keyword evidence="6 7" id="KW-0472">Membrane</keyword>
<dbReference type="EMBL" id="CAJJDM010000136">
    <property type="protein sequence ID" value="CAD8107358.1"/>
    <property type="molecule type" value="Genomic_DNA"/>
</dbReference>
<evidence type="ECO:0000256" key="6">
    <source>
        <dbReference type="ARBA" id="ARBA00023136"/>
    </source>
</evidence>
<comment type="caution">
    <text evidence="10">The sequence shown here is derived from an EMBL/GenBank/DDBJ whole genome shotgun (WGS) entry which is preliminary data.</text>
</comment>
<dbReference type="OMA" id="QIEMQEM"/>
<keyword evidence="5 7" id="KW-1133">Transmembrane helix</keyword>
<feature type="domain" description="Phosphatidic acid phosphatase type 2/haloperoxidase" evidence="9">
    <location>
        <begin position="83"/>
        <end position="242"/>
    </location>
</feature>
<dbReference type="PANTHER" id="PTHR14969:SF28">
    <property type="entry name" value="DIHYDROSPHINGOSINE 1-PHOSPHATE PHOSPHATASE LCB3-RELATED"/>
    <property type="match status" value="1"/>
</dbReference>
<proteinExistence type="predicted"/>
<evidence type="ECO:0000256" key="2">
    <source>
        <dbReference type="ARBA" id="ARBA00022692"/>
    </source>
</evidence>
<evidence type="ECO:0000313" key="10">
    <source>
        <dbReference type="EMBL" id="CAD8107358.1"/>
    </source>
</evidence>
<feature type="chain" id="PRO_5035889273" description="Phosphatidic acid phosphatase type 2/haloperoxidase domain-containing protein" evidence="8">
    <location>
        <begin position="23"/>
        <end position="449"/>
    </location>
</feature>
<evidence type="ECO:0000256" key="5">
    <source>
        <dbReference type="ARBA" id="ARBA00022989"/>
    </source>
</evidence>
<evidence type="ECO:0000256" key="3">
    <source>
        <dbReference type="ARBA" id="ARBA00022801"/>
    </source>
</evidence>
<name>A0A8S1PXI9_PARPR</name>
<gene>
    <name evidence="10" type="ORF">PPRIM_AZ9-3.1.T1330128</name>
</gene>
<dbReference type="PANTHER" id="PTHR14969">
    <property type="entry name" value="SPHINGOSINE-1-PHOSPHATE PHOSPHOHYDROLASE"/>
    <property type="match status" value="1"/>
</dbReference>
<feature type="transmembrane region" description="Helical" evidence="7">
    <location>
        <begin position="222"/>
        <end position="239"/>
    </location>
</feature>
<feature type="transmembrane region" description="Helical" evidence="7">
    <location>
        <begin position="327"/>
        <end position="345"/>
    </location>
</feature>